<feature type="domain" description="DUF4110" evidence="2">
    <location>
        <begin position="546"/>
        <end position="630"/>
    </location>
</feature>
<dbReference type="SUPFAM" id="SSF117281">
    <property type="entry name" value="Kelch motif"/>
    <property type="match status" value="1"/>
</dbReference>
<dbReference type="PANTHER" id="PTHR46063">
    <property type="entry name" value="KELCH DOMAIN-CONTAINING PROTEIN"/>
    <property type="match status" value="1"/>
</dbReference>
<dbReference type="InterPro" id="IPR052588">
    <property type="entry name" value="Kelch_domain_protein"/>
</dbReference>
<dbReference type="Pfam" id="PF24681">
    <property type="entry name" value="Kelch_KLHDC2_KLHL20_DRC7"/>
    <property type="match status" value="1"/>
</dbReference>
<comment type="caution">
    <text evidence="3">The sequence shown here is derived from an EMBL/GenBank/DDBJ whole genome shotgun (WGS) entry which is preliminary data.</text>
</comment>
<dbReference type="AlphaFoldDB" id="A0A2P5EIB9"/>
<dbReference type="OrthoDB" id="4447at2759"/>
<feature type="compositionally biased region" description="Basic and acidic residues" evidence="1">
    <location>
        <begin position="432"/>
        <end position="441"/>
    </location>
</feature>
<dbReference type="Pfam" id="PF13422">
    <property type="entry name" value="DUF4110"/>
    <property type="match status" value="1"/>
</dbReference>
<feature type="region of interest" description="Disordered" evidence="1">
    <location>
        <begin position="615"/>
        <end position="635"/>
    </location>
</feature>
<dbReference type="Proteomes" id="UP000237000">
    <property type="component" value="Unassembled WGS sequence"/>
</dbReference>
<dbReference type="Gene3D" id="2.120.10.80">
    <property type="entry name" value="Kelch-type beta propeller"/>
    <property type="match status" value="1"/>
</dbReference>
<feature type="compositionally biased region" description="Basic and acidic residues" evidence="1">
    <location>
        <begin position="10"/>
        <end position="35"/>
    </location>
</feature>
<proteinExistence type="predicted"/>
<dbReference type="FunCoup" id="A0A2P5EIB9">
    <property type="interactions" value="2488"/>
</dbReference>
<reference evidence="4" key="1">
    <citation type="submission" date="2016-06" db="EMBL/GenBank/DDBJ databases">
        <title>Parallel loss of symbiosis genes in relatives of nitrogen-fixing non-legume Parasponia.</title>
        <authorList>
            <person name="Van Velzen R."/>
            <person name="Holmer R."/>
            <person name="Bu F."/>
            <person name="Rutten L."/>
            <person name="Van Zeijl A."/>
            <person name="Liu W."/>
            <person name="Santuari L."/>
            <person name="Cao Q."/>
            <person name="Sharma T."/>
            <person name="Shen D."/>
            <person name="Roswanjaya Y."/>
            <person name="Wardhani T."/>
            <person name="Kalhor M.S."/>
            <person name="Jansen J."/>
            <person name="Van den Hoogen J."/>
            <person name="Gungor B."/>
            <person name="Hartog M."/>
            <person name="Hontelez J."/>
            <person name="Verver J."/>
            <person name="Yang W.-C."/>
            <person name="Schijlen E."/>
            <person name="Repin R."/>
            <person name="Schilthuizen M."/>
            <person name="Schranz E."/>
            <person name="Heidstra R."/>
            <person name="Miyata K."/>
            <person name="Fedorova E."/>
            <person name="Kohlen W."/>
            <person name="Bisseling T."/>
            <person name="Smit S."/>
            <person name="Geurts R."/>
        </authorList>
    </citation>
    <scope>NUCLEOTIDE SEQUENCE [LARGE SCALE GENOMIC DNA]</scope>
    <source>
        <strain evidence="4">cv. RG33-2</strain>
    </source>
</reference>
<organism evidence="3 4">
    <name type="scientific">Trema orientale</name>
    <name type="common">Charcoal tree</name>
    <name type="synonym">Celtis orientalis</name>
    <dbReference type="NCBI Taxonomy" id="63057"/>
    <lineage>
        <taxon>Eukaryota</taxon>
        <taxon>Viridiplantae</taxon>
        <taxon>Streptophyta</taxon>
        <taxon>Embryophyta</taxon>
        <taxon>Tracheophyta</taxon>
        <taxon>Spermatophyta</taxon>
        <taxon>Magnoliopsida</taxon>
        <taxon>eudicotyledons</taxon>
        <taxon>Gunneridae</taxon>
        <taxon>Pentapetalae</taxon>
        <taxon>rosids</taxon>
        <taxon>fabids</taxon>
        <taxon>Rosales</taxon>
        <taxon>Cannabaceae</taxon>
        <taxon>Trema</taxon>
    </lineage>
</organism>
<dbReference type="EMBL" id="JXTC01000150">
    <property type="protein sequence ID" value="PON85280.1"/>
    <property type="molecule type" value="Genomic_DNA"/>
</dbReference>
<dbReference type="PANTHER" id="PTHR46063:SF1">
    <property type="entry name" value="KELCH DOMAIN-CONTAINING PROTEIN 4"/>
    <property type="match status" value="1"/>
</dbReference>
<keyword evidence="4" id="KW-1185">Reference proteome</keyword>
<protein>
    <submittedName>
        <fullName evidence="3">Kelch-type beta propeller</fullName>
    </submittedName>
</protein>
<evidence type="ECO:0000313" key="3">
    <source>
        <dbReference type="EMBL" id="PON85280.1"/>
    </source>
</evidence>
<evidence type="ECO:0000259" key="2">
    <source>
        <dbReference type="Pfam" id="PF13422"/>
    </source>
</evidence>
<name>A0A2P5EIB9_TREOI</name>
<sequence length="635" mass="73117">MGKKTKKPGKGKEKTVKKTAKAEEKRARRETKKLSPEDDIDAILLSIQKEEAKKKEVHIEENVAAPSPRSNCTLNINPLKDTELILYGGEFYNGNKTFVYGDLYRFDIEKQEWKLISSPNSPPPRSAHQAVAWKNYLYIFGGEFTSPNQERFHHYKDFWMLDLKTNQWEQLNLKGCPSPRSGHRMVLYKHKLIVFGGFYDTLREVRYFNDLYVFDLDQFKWQEIKPRPGAMWPSARSGFQFSVYQDEIFLYGGYSKEISSDKNSSEKGNVHSDMWSLDPRTWEWNKVKKSGMPPGPRAGFSMCVHKRRALLFGGVVDMEVEGDVMMSLFLDELYGFQLDSRRWYPLELRKEKSTTKKLFSIYVAQLKKISEQKCNGDDKANSTEAEELASNDKDEKSEYDEEVCDMESNIDDMSQHMTISMTVDDDGLSSKSDGKNHESSAKLDLPNSDLLEIVKPCGRINSCMVVGRDTLYLYGGMMEVKDQEITLDDLYSLNLSKLDEWKCIIPGSKDESVQMGDAVALIKGGVKNLRRKEKRARIDQIRASLGLSDSQRTPMPGETLRDFYRRTNLYWQMAAHEHTQHTGKELRKDGFDLAEARYRELKPILDELAILEAEQKAEEAEAPETSSRKRGKKKK</sequence>
<feature type="region of interest" description="Disordered" evidence="1">
    <location>
        <begin position="373"/>
        <end position="401"/>
    </location>
</feature>
<dbReference type="STRING" id="63057.A0A2P5EIB9"/>
<accession>A0A2P5EIB9</accession>
<evidence type="ECO:0000256" key="1">
    <source>
        <dbReference type="SAM" id="MobiDB-lite"/>
    </source>
</evidence>
<dbReference type="InParanoid" id="A0A2P5EIB9"/>
<dbReference type="InterPro" id="IPR015915">
    <property type="entry name" value="Kelch-typ_b-propeller"/>
</dbReference>
<dbReference type="InterPro" id="IPR025183">
    <property type="entry name" value="DUF4110"/>
</dbReference>
<feature type="region of interest" description="Disordered" evidence="1">
    <location>
        <begin position="423"/>
        <end position="442"/>
    </location>
</feature>
<feature type="region of interest" description="Disordered" evidence="1">
    <location>
        <begin position="1"/>
        <end position="35"/>
    </location>
</feature>
<evidence type="ECO:0000313" key="4">
    <source>
        <dbReference type="Proteomes" id="UP000237000"/>
    </source>
</evidence>
<gene>
    <name evidence="3" type="ORF">TorRG33x02_189480</name>
</gene>